<dbReference type="RefSeq" id="WP_133291062.1">
    <property type="nucleotide sequence ID" value="NZ_SMSJ01000044.1"/>
</dbReference>
<protein>
    <submittedName>
        <fullName evidence="1">Uncharacterized protein</fullName>
    </submittedName>
</protein>
<sequence>MAWSFAPRFFPLAAARERGAADLTRRWYDRFEGHGRRDWLALPIVTVEYQLPEDWLPPRASRLGRAIGAPVLDLQVYLTRQAGSLPEARFHQWGAGPVLRTAWKF</sequence>
<comment type="caution">
    <text evidence="1">The sequence shown here is derived from an EMBL/GenBank/DDBJ whole genome shotgun (WGS) entry which is preliminary data.</text>
</comment>
<dbReference type="OrthoDB" id="8433736at2"/>
<keyword evidence="2" id="KW-1185">Reference proteome</keyword>
<evidence type="ECO:0000313" key="1">
    <source>
        <dbReference type="EMBL" id="TDH60133.1"/>
    </source>
</evidence>
<accession>A0A4R5QBL7</accession>
<dbReference type="Proteomes" id="UP000295096">
    <property type="component" value="Unassembled WGS sequence"/>
</dbReference>
<dbReference type="AlphaFoldDB" id="A0A4R5QBL7"/>
<organism evidence="1 2">
    <name type="scientific">Dankookia rubra</name>
    <dbReference type="NCBI Taxonomy" id="1442381"/>
    <lineage>
        <taxon>Bacteria</taxon>
        <taxon>Pseudomonadati</taxon>
        <taxon>Pseudomonadota</taxon>
        <taxon>Alphaproteobacteria</taxon>
        <taxon>Acetobacterales</taxon>
        <taxon>Roseomonadaceae</taxon>
        <taxon>Dankookia</taxon>
    </lineage>
</organism>
<gene>
    <name evidence="1" type="ORF">E2C06_23660</name>
</gene>
<name>A0A4R5QBL7_9PROT</name>
<evidence type="ECO:0000313" key="2">
    <source>
        <dbReference type="Proteomes" id="UP000295096"/>
    </source>
</evidence>
<dbReference type="EMBL" id="SMSJ01000044">
    <property type="protein sequence ID" value="TDH60133.1"/>
    <property type="molecule type" value="Genomic_DNA"/>
</dbReference>
<proteinExistence type="predicted"/>
<reference evidence="1 2" key="1">
    <citation type="journal article" date="2016" name="J. Microbiol.">
        <title>Dankookia rubra gen. nov., sp. nov., an alphaproteobacterium isolated from sediment of a shallow stream.</title>
        <authorList>
            <person name="Kim W.H."/>
            <person name="Kim D.H."/>
            <person name="Kang K."/>
            <person name="Ahn T.Y."/>
        </authorList>
    </citation>
    <scope>NUCLEOTIDE SEQUENCE [LARGE SCALE GENOMIC DNA]</scope>
    <source>
        <strain evidence="1 2">JCM30602</strain>
    </source>
</reference>